<evidence type="ECO:0000256" key="3">
    <source>
        <dbReference type="ARBA" id="ARBA00022723"/>
    </source>
</evidence>
<dbReference type="GeneID" id="9682212"/>
<dbReference type="InterPro" id="IPR012675">
    <property type="entry name" value="Beta-grasp_dom_sf"/>
</dbReference>
<dbReference type="PANTHER" id="PTHR23426:SF65">
    <property type="entry name" value="FERREDOXIN-2, MITOCHONDRIAL"/>
    <property type="match status" value="1"/>
</dbReference>
<protein>
    <submittedName>
        <fullName evidence="9">Predicted protein</fullName>
    </submittedName>
</protein>
<dbReference type="CDD" id="cd00207">
    <property type="entry name" value="fer2"/>
    <property type="match status" value="1"/>
</dbReference>
<keyword evidence="3" id="KW-0479">Metal-binding</keyword>
<evidence type="ECO:0000256" key="5">
    <source>
        <dbReference type="ARBA" id="ARBA00023014"/>
    </source>
</evidence>
<dbReference type="GO" id="GO:0140647">
    <property type="term" value="P:P450-containing electron transport chain"/>
    <property type="evidence" value="ECO:0007669"/>
    <property type="project" value="InterPro"/>
</dbReference>
<dbReference type="SUPFAM" id="SSF54292">
    <property type="entry name" value="2Fe-2S ferredoxin-like"/>
    <property type="match status" value="1"/>
</dbReference>
<organism evidence="10">
    <name type="scientific">Micromonas pusilla (strain CCMP1545)</name>
    <name type="common">Picoplanktonic green alga</name>
    <dbReference type="NCBI Taxonomy" id="564608"/>
    <lineage>
        <taxon>Eukaryota</taxon>
        <taxon>Viridiplantae</taxon>
        <taxon>Chlorophyta</taxon>
        <taxon>Mamiellophyceae</taxon>
        <taxon>Mamiellales</taxon>
        <taxon>Mamiellaceae</taxon>
        <taxon>Micromonas</taxon>
    </lineage>
</organism>
<name>C1MP75_MICPC</name>
<evidence type="ECO:0000313" key="10">
    <source>
        <dbReference type="Proteomes" id="UP000001876"/>
    </source>
</evidence>
<dbReference type="InterPro" id="IPR036010">
    <property type="entry name" value="2Fe-2S_ferredoxin-like_sf"/>
</dbReference>
<dbReference type="GO" id="GO:0009055">
    <property type="term" value="F:electron transfer activity"/>
    <property type="evidence" value="ECO:0007669"/>
    <property type="project" value="TreeGrafter"/>
</dbReference>
<keyword evidence="4" id="KW-0408">Iron</keyword>
<feature type="domain" description="2Fe-2S ferredoxin-type" evidence="8">
    <location>
        <begin position="91"/>
        <end position="144"/>
    </location>
</feature>
<dbReference type="InterPro" id="IPR001055">
    <property type="entry name" value="Adrenodoxin-like"/>
</dbReference>
<evidence type="ECO:0000259" key="8">
    <source>
        <dbReference type="Pfam" id="PF00111"/>
    </source>
</evidence>
<accession>C1MP75</accession>
<dbReference type="Pfam" id="PF00111">
    <property type="entry name" value="Fer2"/>
    <property type="match status" value="1"/>
</dbReference>
<gene>
    <name evidence="9" type="ORF">MICPUCDRAFT_56172</name>
</gene>
<reference evidence="9 10" key="1">
    <citation type="journal article" date="2009" name="Science">
        <title>Green evolution and dynamic adaptations revealed by genomes of the marine picoeukaryotes Micromonas.</title>
        <authorList>
            <person name="Worden A.Z."/>
            <person name="Lee J.H."/>
            <person name="Mock T."/>
            <person name="Rouze P."/>
            <person name="Simmons M.P."/>
            <person name="Aerts A.L."/>
            <person name="Allen A.E."/>
            <person name="Cuvelier M.L."/>
            <person name="Derelle E."/>
            <person name="Everett M.V."/>
            <person name="Foulon E."/>
            <person name="Grimwood J."/>
            <person name="Gundlach H."/>
            <person name="Henrissat B."/>
            <person name="Napoli C."/>
            <person name="McDonald S.M."/>
            <person name="Parker M.S."/>
            <person name="Rombauts S."/>
            <person name="Salamov A."/>
            <person name="Von Dassow P."/>
            <person name="Badger J.H."/>
            <person name="Coutinho P.M."/>
            <person name="Demir E."/>
            <person name="Dubchak I."/>
            <person name="Gentemann C."/>
            <person name="Eikrem W."/>
            <person name="Gready J.E."/>
            <person name="John U."/>
            <person name="Lanier W."/>
            <person name="Lindquist E.A."/>
            <person name="Lucas S."/>
            <person name="Mayer K.F."/>
            <person name="Moreau H."/>
            <person name="Not F."/>
            <person name="Otillar R."/>
            <person name="Panaud O."/>
            <person name="Pangilinan J."/>
            <person name="Paulsen I."/>
            <person name="Piegu B."/>
            <person name="Poliakov A."/>
            <person name="Robbens S."/>
            <person name="Schmutz J."/>
            <person name="Toulza E."/>
            <person name="Wyss T."/>
            <person name="Zelensky A."/>
            <person name="Zhou K."/>
            <person name="Armbrust E.V."/>
            <person name="Bhattacharya D."/>
            <person name="Goodenough U.W."/>
            <person name="Van de Peer Y."/>
            <person name="Grigoriev I.V."/>
        </authorList>
    </citation>
    <scope>NUCLEOTIDE SEQUENCE [LARGE SCALE GENOMIC DNA]</scope>
    <source>
        <strain evidence="9 10">CCMP1545</strain>
    </source>
</reference>
<dbReference type="GO" id="GO:0051537">
    <property type="term" value="F:2 iron, 2 sulfur cluster binding"/>
    <property type="evidence" value="ECO:0007669"/>
    <property type="project" value="UniProtKB-KW"/>
</dbReference>
<dbReference type="EMBL" id="GG663737">
    <property type="protein sequence ID" value="EEH58880.1"/>
    <property type="molecule type" value="Genomic_DNA"/>
</dbReference>
<dbReference type="Gene3D" id="3.10.20.30">
    <property type="match status" value="1"/>
</dbReference>
<evidence type="ECO:0000256" key="4">
    <source>
        <dbReference type="ARBA" id="ARBA00023004"/>
    </source>
</evidence>
<dbReference type="AlphaFoldDB" id="C1MP75"/>
<dbReference type="OMA" id="CGGMGNC"/>
<feature type="region of interest" description="Disordered" evidence="7">
    <location>
        <begin position="19"/>
        <end position="43"/>
    </location>
</feature>
<sequence length="163" mass="16780">MAATLATLPASSSALAARRGGASVTTRRASAHPARATPSSRSRSAALVARASVVRVEFTPSDGGDVIVTDVTKASVLRDVALGDKVQLYEGMAKLLNCGGMGNCGTCKVRVTEGMELLSPRTDAENGKLKGLGEDWRLACQCLVGGDTAPEGAVLKVVNKPKK</sequence>
<keyword evidence="5" id="KW-0411">Iron-sulfur</keyword>
<comment type="similarity">
    <text evidence="1">Belongs to the adrenodoxin/putidaredoxin family.</text>
</comment>
<dbReference type="GO" id="GO:0046872">
    <property type="term" value="F:metal ion binding"/>
    <property type="evidence" value="ECO:0007669"/>
    <property type="project" value="UniProtKB-KW"/>
</dbReference>
<dbReference type="PANTHER" id="PTHR23426">
    <property type="entry name" value="FERREDOXIN/ADRENODOXIN"/>
    <property type="match status" value="1"/>
</dbReference>
<evidence type="ECO:0000256" key="6">
    <source>
        <dbReference type="ARBA" id="ARBA00034078"/>
    </source>
</evidence>
<dbReference type="Proteomes" id="UP000001876">
    <property type="component" value="Unassembled WGS sequence"/>
</dbReference>
<evidence type="ECO:0000256" key="1">
    <source>
        <dbReference type="ARBA" id="ARBA00010914"/>
    </source>
</evidence>
<dbReference type="KEGG" id="mpp:MICPUCDRAFT_56172"/>
<proteinExistence type="inferred from homology"/>
<dbReference type="GO" id="GO:0005739">
    <property type="term" value="C:mitochondrion"/>
    <property type="evidence" value="ECO:0007669"/>
    <property type="project" value="TreeGrafter"/>
</dbReference>
<keyword evidence="2" id="KW-0001">2Fe-2S</keyword>
<keyword evidence="10" id="KW-1185">Reference proteome</keyword>
<dbReference type="OrthoDB" id="5987010at2759"/>
<dbReference type="RefSeq" id="XP_003057235.1">
    <property type="nucleotide sequence ID" value="XM_003057189.1"/>
</dbReference>
<dbReference type="eggNOG" id="ENOG502RXME">
    <property type="taxonomic scope" value="Eukaryota"/>
</dbReference>
<evidence type="ECO:0000256" key="2">
    <source>
        <dbReference type="ARBA" id="ARBA00022714"/>
    </source>
</evidence>
<dbReference type="STRING" id="564608.C1MP75"/>
<comment type="cofactor">
    <cofactor evidence="6">
        <name>[2Fe-2S] cluster</name>
        <dbReference type="ChEBI" id="CHEBI:190135"/>
    </cofactor>
</comment>
<evidence type="ECO:0000313" key="9">
    <source>
        <dbReference type="EMBL" id="EEH58880.1"/>
    </source>
</evidence>
<dbReference type="InterPro" id="IPR001041">
    <property type="entry name" value="2Fe-2S_ferredoxin-type"/>
</dbReference>
<evidence type="ECO:0000256" key="7">
    <source>
        <dbReference type="SAM" id="MobiDB-lite"/>
    </source>
</evidence>